<sequence>MLREMTITGGTCFGRSPLTVTGLKPASFFYGPNGSGKTTISRAFAGYGSLQLEPEWHDGTDMAVHVYNRDLVDQILRESNRMPGVFVLGENSVDAQKRLEQIQMTGGERDRAVNVYGRMQTSHSVAQDRQRGLLTV</sequence>
<dbReference type="SUPFAM" id="SSF52540">
    <property type="entry name" value="P-loop containing nucleoside triphosphate hydrolases"/>
    <property type="match status" value="1"/>
</dbReference>
<keyword evidence="3" id="KW-1185">Reference proteome</keyword>
<proteinExistence type="predicted"/>
<dbReference type="InterPro" id="IPR026866">
    <property type="entry name" value="CR006_AAA"/>
</dbReference>
<dbReference type="EMBL" id="FXYX01000004">
    <property type="protein sequence ID" value="SMX74571.1"/>
    <property type="molecule type" value="Genomic_DNA"/>
</dbReference>
<reference evidence="3" key="1">
    <citation type="submission" date="2017-03" db="EMBL/GenBank/DDBJ databases">
        <authorList>
            <person name="Monnet C."/>
        </authorList>
    </citation>
    <scope>NUCLEOTIDE SEQUENCE [LARGE SCALE GENOMIC DNA]</scope>
    <source>
        <strain evidence="3">ATCC 49514</strain>
    </source>
</reference>
<gene>
    <name evidence="2" type="ORF">BI49514_00940</name>
</gene>
<dbReference type="InterPro" id="IPR027417">
    <property type="entry name" value="P-loop_NTPase"/>
</dbReference>
<organism evidence="2 3">
    <name type="scientific">Brevibacterium iodinum ATCC 49514</name>
    <dbReference type="NCBI Taxonomy" id="1255616"/>
    <lineage>
        <taxon>Bacteria</taxon>
        <taxon>Bacillati</taxon>
        <taxon>Actinomycetota</taxon>
        <taxon>Actinomycetes</taxon>
        <taxon>Micrococcales</taxon>
        <taxon>Brevibacteriaceae</taxon>
        <taxon>Brevibacterium</taxon>
    </lineage>
</organism>
<dbReference type="Proteomes" id="UP000234382">
    <property type="component" value="Unassembled WGS sequence"/>
</dbReference>
<dbReference type="AlphaFoldDB" id="A0A2H1IHE5"/>
<protein>
    <submittedName>
        <fullName evidence="2">AAA domain-containing protein</fullName>
    </submittedName>
</protein>
<accession>A0A2H1IHE5</accession>
<feature type="domain" description="Protein CR006 P-loop" evidence="1">
    <location>
        <begin position="19"/>
        <end position="105"/>
    </location>
</feature>
<evidence type="ECO:0000313" key="3">
    <source>
        <dbReference type="Proteomes" id="UP000234382"/>
    </source>
</evidence>
<dbReference type="Pfam" id="PF13166">
    <property type="entry name" value="AAA_13"/>
    <property type="match status" value="1"/>
</dbReference>
<evidence type="ECO:0000259" key="1">
    <source>
        <dbReference type="Pfam" id="PF13166"/>
    </source>
</evidence>
<evidence type="ECO:0000313" key="2">
    <source>
        <dbReference type="EMBL" id="SMX74571.1"/>
    </source>
</evidence>
<name>A0A2H1IHE5_9MICO</name>